<dbReference type="KEGG" id="cnan:A2G96_05830"/>
<evidence type="ECO:0000313" key="2">
    <source>
        <dbReference type="Proteomes" id="UP000075238"/>
    </source>
</evidence>
<dbReference type="OrthoDB" id="7352393at2"/>
<dbReference type="AlphaFoldDB" id="A0A142JGS6"/>
<protein>
    <submittedName>
        <fullName evidence="1">Uncharacterized protein</fullName>
    </submittedName>
</protein>
<reference evidence="1 2" key="1">
    <citation type="submission" date="2016-03" db="EMBL/GenBank/DDBJ databases">
        <title>Complete genome sequence of a novel chlorpyrifos degrading bacterium, Cupriavidus nantongensis sp. X1.</title>
        <authorList>
            <person name="Fang L."/>
        </authorList>
    </citation>
    <scope>NUCLEOTIDE SEQUENCE [LARGE SCALE GENOMIC DNA]</scope>
    <source>
        <strain evidence="1 2">X1</strain>
    </source>
</reference>
<organism evidence="1 2">
    <name type="scientific">Cupriavidus nantongensis</name>
    <dbReference type="NCBI Taxonomy" id="1796606"/>
    <lineage>
        <taxon>Bacteria</taxon>
        <taxon>Pseudomonadati</taxon>
        <taxon>Pseudomonadota</taxon>
        <taxon>Betaproteobacteria</taxon>
        <taxon>Burkholderiales</taxon>
        <taxon>Burkholderiaceae</taxon>
        <taxon>Cupriavidus</taxon>
    </lineage>
</organism>
<gene>
    <name evidence="1" type="ORF">A2G96_05830</name>
</gene>
<keyword evidence="2" id="KW-1185">Reference proteome</keyword>
<accession>A0A142JGS6</accession>
<name>A0A142JGS6_9BURK</name>
<evidence type="ECO:0000313" key="1">
    <source>
        <dbReference type="EMBL" id="AMR77288.1"/>
    </source>
</evidence>
<sequence>MTPQNIEKFDEIAGKIFAALYESFPVARKLDAKEFVEGGFDAAYFVQERTGLHLRTKEGDFFESTIVWLTAAGYIQGVSKEREPRPHDIILTPKGLEVLKAVPGSLTNSPTLGERMLGATKAGGKEVMRAAVKEALSLGIKMTVGG</sequence>
<dbReference type="EMBL" id="CP014844">
    <property type="protein sequence ID" value="AMR77288.1"/>
    <property type="molecule type" value="Genomic_DNA"/>
</dbReference>
<dbReference type="RefSeq" id="WP_062797592.1">
    <property type="nucleotide sequence ID" value="NZ_CP014844.1"/>
</dbReference>
<dbReference type="Proteomes" id="UP000075238">
    <property type="component" value="Chromosome 1"/>
</dbReference>
<proteinExistence type="predicted"/>